<reference evidence="8" key="1">
    <citation type="journal article" date="2019" name="Int. J. Syst. Evol. Microbiol.">
        <title>The Global Catalogue of Microorganisms (GCM) 10K type strain sequencing project: providing services to taxonomists for standard genome sequencing and annotation.</title>
        <authorList>
            <consortium name="The Broad Institute Genomics Platform"/>
            <consortium name="The Broad Institute Genome Sequencing Center for Infectious Disease"/>
            <person name="Wu L."/>
            <person name="Ma J."/>
        </authorList>
    </citation>
    <scope>NUCLEOTIDE SEQUENCE [LARGE SCALE GENOMIC DNA]</scope>
    <source>
        <strain evidence="8">CCUG 55328</strain>
    </source>
</reference>
<gene>
    <name evidence="7" type="ORF">ACFQ3C_18845</name>
</gene>
<comment type="subcellular location">
    <subcellularLocation>
        <location evidence="1">Cell membrane</location>
        <topology evidence="1">Multi-pass membrane protein</topology>
    </subcellularLocation>
</comment>
<organism evidence="7 8">
    <name type="scientific">Seohaeicola saemankumensis</name>
    <dbReference type="NCBI Taxonomy" id="481181"/>
    <lineage>
        <taxon>Bacteria</taxon>
        <taxon>Pseudomonadati</taxon>
        <taxon>Pseudomonadota</taxon>
        <taxon>Alphaproteobacteria</taxon>
        <taxon>Rhodobacterales</taxon>
        <taxon>Roseobacteraceae</taxon>
        <taxon>Seohaeicola</taxon>
    </lineage>
</organism>
<sequence length="118" mass="12245">MTRSAAIVLLLLILGDSVAEGLSLPVPGSALGLMALSIAFAMRGGPDKASSELFDFATPYFPLFFVPAAVGVVVSADMISANWVYIVTAIALSTAATLLISGLVFQALMRVLPSRVET</sequence>
<dbReference type="Proteomes" id="UP001597151">
    <property type="component" value="Unassembled WGS sequence"/>
</dbReference>
<evidence type="ECO:0000256" key="1">
    <source>
        <dbReference type="ARBA" id="ARBA00004651"/>
    </source>
</evidence>
<keyword evidence="8" id="KW-1185">Reference proteome</keyword>
<protein>
    <submittedName>
        <fullName evidence="7">CidA/LrgA family protein</fullName>
    </submittedName>
</protein>
<evidence type="ECO:0000256" key="5">
    <source>
        <dbReference type="ARBA" id="ARBA00023136"/>
    </source>
</evidence>
<evidence type="ECO:0000313" key="7">
    <source>
        <dbReference type="EMBL" id="MFD1196720.1"/>
    </source>
</evidence>
<accession>A0ABW3TJ42</accession>
<comment type="caution">
    <text evidence="7">The sequence shown here is derived from an EMBL/GenBank/DDBJ whole genome shotgun (WGS) entry which is preliminary data.</text>
</comment>
<evidence type="ECO:0000256" key="6">
    <source>
        <dbReference type="SAM" id="Phobius"/>
    </source>
</evidence>
<feature type="transmembrane region" description="Helical" evidence="6">
    <location>
        <begin position="82"/>
        <end position="105"/>
    </location>
</feature>
<name>A0ABW3TJ42_9RHOB</name>
<proteinExistence type="predicted"/>
<evidence type="ECO:0000256" key="2">
    <source>
        <dbReference type="ARBA" id="ARBA00022475"/>
    </source>
</evidence>
<feature type="transmembrane region" description="Helical" evidence="6">
    <location>
        <begin position="29"/>
        <end position="45"/>
    </location>
</feature>
<dbReference type="RefSeq" id="WP_380795223.1">
    <property type="nucleotide sequence ID" value="NZ_JBHTKR010000016.1"/>
</dbReference>
<keyword evidence="5 6" id="KW-0472">Membrane</keyword>
<evidence type="ECO:0000256" key="4">
    <source>
        <dbReference type="ARBA" id="ARBA00022989"/>
    </source>
</evidence>
<dbReference type="InterPro" id="IPR005538">
    <property type="entry name" value="LrgA/CidA"/>
</dbReference>
<feature type="transmembrane region" description="Helical" evidence="6">
    <location>
        <begin position="57"/>
        <end position="76"/>
    </location>
</feature>
<keyword evidence="4 6" id="KW-1133">Transmembrane helix</keyword>
<keyword evidence="3 6" id="KW-0812">Transmembrane</keyword>
<dbReference type="PANTHER" id="PTHR33931">
    <property type="entry name" value="HOLIN-LIKE PROTEIN CIDA-RELATED"/>
    <property type="match status" value="1"/>
</dbReference>
<evidence type="ECO:0000313" key="8">
    <source>
        <dbReference type="Proteomes" id="UP001597151"/>
    </source>
</evidence>
<dbReference type="Pfam" id="PF03788">
    <property type="entry name" value="LrgA"/>
    <property type="match status" value="1"/>
</dbReference>
<evidence type="ECO:0000256" key="3">
    <source>
        <dbReference type="ARBA" id="ARBA00022692"/>
    </source>
</evidence>
<dbReference type="PANTHER" id="PTHR33931:SF2">
    <property type="entry name" value="HOLIN-LIKE PROTEIN CIDA"/>
    <property type="match status" value="1"/>
</dbReference>
<dbReference type="EMBL" id="JBHTKR010000016">
    <property type="protein sequence ID" value="MFD1196720.1"/>
    <property type="molecule type" value="Genomic_DNA"/>
</dbReference>
<keyword evidence="2" id="KW-1003">Cell membrane</keyword>